<dbReference type="HOGENOM" id="CLU_3169208_0_0_6"/>
<keyword evidence="1" id="KW-1133">Transmembrane helix</keyword>
<accession>W8UM07</accession>
<name>W8UM07_KLEPN</name>
<dbReference type="AlphaFoldDB" id="W8UM07"/>
<sequence length="47" mass="5305">MPADGKKLLQCELFVLGSFVALAIVIEYIHGMPSFRFLAQVESRSYE</sequence>
<feature type="transmembrane region" description="Helical" evidence="1">
    <location>
        <begin position="12"/>
        <end position="30"/>
    </location>
</feature>
<organism evidence="2 3">
    <name type="scientific">Klebsiella pneumoniae 30684/NJST258_2</name>
    <dbReference type="NCBI Taxonomy" id="1420013"/>
    <lineage>
        <taxon>Bacteria</taxon>
        <taxon>Pseudomonadati</taxon>
        <taxon>Pseudomonadota</taxon>
        <taxon>Gammaproteobacteria</taxon>
        <taxon>Enterobacterales</taxon>
        <taxon>Enterobacteriaceae</taxon>
        <taxon>Klebsiella/Raoultella group</taxon>
        <taxon>Klebsiella</taxon>
        <taxon>Klebsiella pneumoniae complex</taxon>
    </lineage>
</organism>
<reference evidence="2 3" key="1">
    <citation type="journal article" date="2014" name="Proc. Natl. Acad. Sci. U.S.A.">
        <title>Molecular dissection of the evolution of carbapenem-resistant multilocus sequence type 258 Klebsiella pneumoniae.</title>
        <authorList>
            <person name="Deleo F.R."/>
            <person name="Chen L."/>
            <person name="Porcella S.F."/>
            <person name="Martens C.A."/>
            <person name="Kobayashi S.D."/>
            <person name="Porter A.R."/>
            <person name="Chavda K.D."/>
            <person name="Jacobs M.R."/>
            <person name="Mathema B."/>
            <person name="Olsen R.J."/>
            <person name="Bonomo R.A."/>
            <person name="Musser J.M."/>
            <person name="Kreiswirth B.N."/>
        </authorList>
    </citation>
    <scope>NUCLEOTIDE SEQUENCE [LARGE SCALE GENOMIC DNA]</scope>
    <source>
        <strain evidence="2">30684/NJST258_2</strain>
    </source>
</reference>
<proteinExistence type="predicted"/>
<evidence type="ECO:0000313" key="2">
    <source>
        <dbReference type="EMBL" id="AHM80100.1"/>
    </source>
</evidence>
<keyword evidence="1" id="KW-0472">Membrane</keyword>
<evidence type="ECO:0000313" key="3">
    <source>
        <dbReference type="Proteomes" id="UP000019586"/>
    </source>
</evidence>
<dbReference type="Proteomes" id="UP000019586">
    <property type="component" value="Chromosome"/>
</dbReference>
<dbReference type="KEGG" id="kps:KPNJ2_03320"/>
<keyword evidence="1" id="KW-0812">Transmembrane</keyword>
<evidence type="ECO:0000256" key="1">
    <source>
        <dbReference type="SAM" id="Phobius"/>
    </source>
</evidence>
<gene>
    <name evidence="2" type="ORF">KPNJ2_03320</name>
</gene>
<protein>
    <submittedName>
        <fullName evidence="2">Uncharacterized protein</fullName>
    </submittedName>
</protein>
<dbReference type="EMBL" id="CP006918">
    <property type="protein sequence ID" value="AHM80100.1"/>
    <property type="molecule type" value="Genomic_DNA"/>
</dbReference>